<keyword evidence="9" id="KW-0539">Nucleus</keyword>
<dbReference type="InterPro" id="IPR003395">
    <property type="entry name" value="RecF/RecN/SMC_N"/>
</dbReference>
<dbReference type="AlphaFoldDB" id="A0A2G8KTH3"/>
<comment type="similarity">
    <text evidence="3">Belongs to the SMC family. SMC5 subfamily.</text>
</comment>
<evidence type="ECO:0000256" key="5">
    <source>
        <dbReference type="ARBA" id="ARBA00022454"/>
    </source>
</evidence>
<evidence type="ECO:0000313" key="15">
    <source>
        <dbReference type="Proteomes" id="UP000230750"/>
    </source>
</evidence>
<feature type="coiled-coil region" evidence="11">
    <location>
        <begin position="209"/>
        <end position="243"/>
    </location>
</feature>
<feature type="coiled-coil region" evidence="11">
    <location>
        <begin position="725"/>
        <end position="759"/>
    </location>
</feature>
<dbReference type="GO" id="GO:0003697">
    <property type="term" value="F:single-stranded DNA binding"/>
    <property type="evidence" value="ECO:0007669"/>
    <property type="project" value="TreeGrafter"/>
</dbReference>
<evidence type="ECO:0000313" key="14">
    <source>
        <dbReference type="EMBL" id="PIK51308.1"/>
    </source>
</evidence>
<feature type="domain" description="RecF/RecN/SMC N-terminal" evidence="13">
    <location>
        <begin position="46"/>
        <end position="1049"/>
    </location>
</feature>
<reference evidence="14 15" key="1">
    <citation type="journal article" date="2017" name="PLoS Biol.">
        <title>The sea cucumber genome provides insights into morphological evolution and visceral regeneration.</title>
        <authorList>
            <person name="Zhang X."/>
            <person name="Sun L."/>
            <person name="Yuan J."/>
            <person name="Sun Y."/>
            <person name="Gao Y."/>
            <person name="Zhang L."/>
            <person name="Li S."/>
            <person name="Dai H."/>
            <person name="Hamel J.F."/>
            <person name="Liu C."/>
            <person name="Yu Y."/>
            <person name="Liu S."/>
            <person name="Lin W."/>
            <person name="Guo K."/>
            <person name="Jin S."/>
            <person name="Xu P."/>
            <person name="Storey K.B."/>
            <person name="Huan P."/>
            <person name="Zhang T."/>
            <person name="Zhou Y."/>
            <person name="Zhang J."/>
            <person name="Lin C."/>
            <person name="Li X."/>
            <person name="Xing L."/>
            <person name="Huo D."/>
            <person name="Sun M."/>
            <person name="Wang L."/>
            <person name="Mercier A."/>
            <person name="Li F."/>
            <person name="Yang H."/>
            <person name="Xiang J."/>
        </authorList>
    </citation>
    <scope>NUCLEOTIDE SEQUENCE [LARGE SCALE GENOMIC DNA]</scope>
    <source>
        <strain evidence="14">Shaxun</strain>
        <tissue evidence="14">Muscle</tissue>
    </source>
</reference>
<evidence type="ECO:0000256" key="9">
    <source>
        <dbReference type="ARBA" id="ARBA00023242"/>
    </source>
</evidence>
<dbReference type="FunFam" id="3.40.50.300:FF:000793">
    <property type="entry name" value="Structural maintenance of chromosomes protein 5"/>
    <property type="match status" value="1"/>
</dbReference>
<dbReference type="Proteomes" id="UP000230750">
    <property type="component" value="Unassembled WGS sequence"/>
</dbReference>
<dbReference type="GO" id="GO:0030915">
    <property type="term" value="C:Smc5-Smc6 complex"/>
    <property type="evidence" value="ECO:0007669"/>
    <property type="project" value="TreeGrafter"/>
</dbReference>
<evidence type="ECO:0000256" key="10">
    <source>
        <dbReference type="ARBA" id="ARBA00063886"/>
    </source>
</evidence>
<dbReference type="STRING" id="307972.A0A2G8KTH3"/>
<evidence type="ECO:0000256" key="11">
    <source>
        <dbReference type="SAM" id="Coils"/>
    </source>
</evidence>
<feature type="compositionally biased region" description="Basic and acidic residues" evidence="12">
    <location>
        <begin position="10"/>
        <end position="23"/>
    </location>
</feature>
<dbReference type="Gene3D" id="3.40.50.300">
    <property type="entry name" value="P-loop containing nucleotide triphosphate hydrolases"/>
    <property type="match status" value="2"/>
</dbReference>
<keyword evidence="5" id="KW-0158">Chromosome</keyword>
<evidence type="ECO:0000259" key="13">
    <source>
        <dbReference type="Pfam" id="PF02463"/>
    </source>
</evidence>
<feature type="region of interest" description="Disordered" evidence="12">
    <location>
        <begin position="1"/>
        <end position="36"/>
    </location>
</feature>
<evidence type="ECO:0000256" key="2">
    <source>
        <dbReference type="ARBA" id="ARBA00004286"/>
    </source>
</evidence>
<sequence>MSGRAANKNKKAELAQKLLDTRSSKSQLENGTTRNANRSDFVRGSVVRMKMQNFVTYDECEVLPGPHLNMIVGPNGTGKSSIVCALCLGLAGSTSLLGRGKEVGEYVKHGTNKATLEIELFNPSGQNFTIRREIYRKDNKSVFTLNGRQSGPQKVKEMVTGLNIQINNLCQFLPQDMVVEFAKMTKVELLENTEKAVGQPELYENHQRLKTCRNEEKRLERSLRETEDNLKIEAQRNGRLEADVKRFKQRQQHLNKIEILEKKKAWVEYDMKRILYIETKTKKAELDGQVKQARSQSNPLEGKRKALEENITEMDGKMRLLTNQCRQVANKATGKHEKLNDLNGELQEVQDDLKEQKQQEVKRKRKVQNWKQLIDGWQRELDDMPPDEDLKPQLDKNAAQNRKIIQENRQLKNECSEINRILIANFRGKQKYVLEVIIKYHSVWCFDSYDVERRLKAVNDMKDQRLRGIRQQFKDTYNAVMWLRDNQDKFSQTIHEPVILTINVRDPDFTKFFEHVIPMNDCLAFICENADDMELFIKEIRDRQGIKINAVKSPNIPVVQFQPKVPIDKMRMWGFTSYLLALCDAPDAVLAYLCKHHKLHSVPVGSADTERIVEKVIDESGLSKFYTPDTCYTVRQSRYGNRNKSSQSIQVPDAKLLGASTDVKLKRELEGRQQELEVQLQEGEKRYQELMQREKDLRVQDNKLKESRKELLQRRDRRKTIQQNIKAKNDAIKMSEESALNLEEEEKKVKKKILQILNRKVQMIKDYRNLIQECTELCKSKVELTMKYAYHVNKKTAMEAEIRESTAHLQMLEEELKTLNNHVKVTKEEAKQLLRIAQQRTGAPEPSGELKKYFTAFPSVLEELDTLIHTERAHADCCFETDERVVKEYEDRKVVIERLTREVGEKKQHMERHHREIESLKVSWQTQLKELLASINSKFSTFFAKLNCAGEVSLDYEAEEDFDKYGVKIRVKFRDTDELKELTSHYQSGGERSVATILYLMALQELNKCPFRVVDEINQGMDTNNERKVFEFVVSTACRENTSQYFLITPKLLPDLQYSSKMKVLCVMNGHWMLPYKHWDLRKFCRIRQDLETE</sequence>
<organism evidence="14 15">
    <name type="scientific">Stichopus japonicus</name>
    <name type="common">Sea cucumber</name>
    <dbReference type="NCBI Taxonomy" id="307972"/>
    <lineage>
        <taxon>Eukaryota</taxon>
        <taxon>Metazoa</taxon>
        <taxon>Echinodermata</taxon>
        <taxon>Eleutherozoa</taxon>
        <taxon>Echinozoa</taxon>
        <taxon>Holothuroidea</taxon>
        <taxon>Aspidochirotacea</taxon>
        <taxon>Aspidochirotida</taxon>
        <taxon>Stichopodidae</taxon>
        <taxon>Apostichopus</taxon>
    </lineage>
</organism>
<dbReference type="PANTHER" id="PTHR45916:SF1">
    <property type="entry name" value="STRUCTURAL MAINTENANCE OF CHROMOSOMES PROTEIN 5"/>
    <property type="match status" value="1"/>
</dbReference>
<comment type="caution">
    <text evidence="14">The sequence shown here is derived from an EMBL/GenBank/DDBJ whole genome shotgun (WGS) entry which is preliminary data.</text>
</comment>
<evidence type="ECO:0000256" key="8">
    <source>
        <dbReference type="ARBA" id="ARBA00023054"/>
    </source>
</evidence>
<feature type="coiled-coil region" evidence="11">
    <location>
        <begin position="666"/>
        <end position="700"/>
    </location>
</feature>
<evidence type="ECO:0000256" key="7">
    <source>
        <dbReference type="ARBA" id="ARBA00022840"/>
    </source>
</evidence>
<keyword evidence="6" id="KW-0547">Nucleotide-binding</keyword>
<comment type="subcellular location">
    <subcellularLocation>
        <location evidence="2">Chromosome</location>
    </subcellularLocation>
    <subcellularLocation>
        <location evidence="1">Nucleus</location>
    </subcellularLocation>
</comment>
<gene>
    <name evidence="14" type="ORF">BSL78_11785</name>
</gene>
<evidence type="ECO:0000256" key="12">
    <source>
        <dbReference type="SAM" id="MobiDB-lite"/>
    </source>
</evidence>
<feature type="coiled-coil region" evidence="11">
    <location>
        <begin position="795"/>
        <end position="836"/>
    </location>
</feature>
<dbReference type="GO" id="GO:0016887">
    <property type="term" value="F:ATP hydrolysis activity"/>
    <property type="evidence" value="ECO:0007669"/>
    <property type="project" value="InterPro"/>
</dbReference>
<evidence type="ECO:0000256" key="3">
    <source>
        <dbReference type="ARBA" id="ARBA00010171"/>
    </source>
</evidence>
<dbReference type="OrthoDB" id="10254973at2759"/>
<dbReference type="InterPro" id="IPR027417">
    <property type="entry name" value="P-loop_NTPase"/>
</dbReference>
<proteinExistence type="inferred from homology"/>
<dbReference type="FunFam" id="3.40.50.300:FF:001301">
    <property type="entry name" value="Structural maintenance of chromosomes 5"/>
    <property type="match status" value="1"/>
</dbReference>
<dbReference type="GO" id="GO:0000724">
    <property type="term" value="P:double-strand break repair via homologous recombination"/>
    <property type="evidence" value="ECO:0007669"/>
    <property type="project" value="TreeGrafter"/>
</dbReference>
<feature type="coiled-coil region" evidence="11">
    <location>
        <begin position="304"/>
        <end position="366"/>
    </location>
</feature>
<evidence type="ECO:0000256" key="6">
    <source>
        <dbReference type="ARBA" id="ARBA00022741"/>
    </source>
</evidence>
<dbReference type="SUPFAM" id="SSF52540">
    <property type="entry name" value="P-loop containing nucleoside triphosphate hydrolases"/>
    <property type="match status" value="2"/>
</dbReference>
<keyword evidence="15" id="KW-1185">Reference proteome</keyword>
<evidence type="ECO:0000256" key="1">
    <source>
        <dbReference type="ARBA" id="ARBA00004123"/>
    </source>
</evidence>
<dbReference type="PANTHER" id="PTHR45916">
    <property type="entry name" value="STRUCTURAL MAINTENANCE OF CHROMOSOMES PROTEIN 5"/>
    <property type="match status" value="1"/>
</dbReference>
<dbReference type="Pfam" id="PF02463">
    <property type="entry name" value="SMC_N"/>
    <property type="match status" value="1"/>
</dbReference>
<feature type="compositionally biased region" description="Polar residues" evidence="12">
    <location>
        <begin position="24"/>
        <end position="36"/>
    </location>
</feature>
<evidence type="ECO:0000256" key="4">
    <source>
        <dbReference type="ARBA" id="ARBA00018687"/>
    </source>
</evidence>
<dbReference type="GO" id="GO:0005634">
    <property type="term" value="C:nucleus"/>
    <property type="evidence" value="ECO:0007669"/>
    <property type="project" value="UniProtKB-SubCell"/>
</dbReference>
<name>A0A2G8KTH3_STIJA</name>
<keyword evidence="7" id="KW-0067">ATP-binding</keyword>
<accession>A0A2G8KTH3</accession>
<comment type="subunit">
    <text evidence="10">Forms a heterodimer with smc6. Component of the SMC5-SMC6 complex which consists at least of smc5, smc6, nsmce2, nsmce1 and nsmce4a.</text>
</comment>
<dbReference type="GO" id="GO:0005524">
    <property type="term" value="F:ATP binding"/>
    <property type="evidence" value="ECO:0007669"/>
    <property type="project" value="UniProtKB-KW"/>
</dbReference>
<keyword evidence="8 11" id="KW-0175">Coiled coil</keyword>
<feature type="coiled-coil region" evidence="11">
    <location>
        <begin position="394"/>
        <end position="421"/>
    </location>
</feature>
<protein>
    <recommendedName>
        <fullName evidence="4">Structural maintenance of chromosomes protein 5</fullName>
    </recommendedName>
</protein>
<dbReference type="EMBL" id="MRZV01000379">
    <property type="protein sequence ID" value="PIK51308.1"/>
    <property type="molecule type" value="Genomic_DNA"/>
</dbReference>